<dbReference type="UniPathway" id="UPA00906">
    <property type="reaction ID" value="UER00895"/>
</dbReference>
<keyword evidence="9 12" id="KW-0030">Aminoacyl-tRNA synthetase</keyword>
<dbReference type="GO" id="GO:0005524">
    <property type="term" value="F:ATP binding"/>
    <property type="evidence" value="ECO:0007669"/>
    <property type="project" value="UniProtKB-UniRule"/>
</dbReference>
<feature type="binding site" evidence="13">
    <location>
        <position position="266"/>
    </location>
    <ligand>
        <name>L-serine</name>
        <dbReference type="ChEBI" id="CHEBI:33384"/>
    </ligand>
</feature>
<feature type="binding site" evidence="12">
    <location>
        <begin position="235"/>
        <end position="237"/>
    </location>
    <ligand>
        <name>L-serine</name>
        <dbReference type="ChEBI" id="CHEBI:33384"/>
    </ligand>
</feature>
<feature type="coiled-coil region" evidence="15">
    <location>
        <begin position="33"/>
        <end position="67"/>
    </location>
</feature>
<dbReference type="OrthoDB" id="9804647at2"/>
<comment type="function">
    <text evidence="12">Catalyzes the attachment of serine to tRNA(Ser). Is also able to aminoacylate tRNA(Sec) with serine, to form the misacylated tRNA L-seryl-tRNA(Sec), which will be further converted into selenocysteinyl-tRNA(Sec).</text>
</comment>
<dbReference type="InterPro" id="IPR002317">
    <property type="entry name" value="Ser-tRNA-ligase_type_1"/>
</dbReference>
<dbReference type="GO" id="GO:0004828">
    <property type="term" value="F:serine-tRNA ligase activity"/>
    <property type="evidence" value="ECO:0007669"/>
    <property type="project" value="UniProtKB-UniRule"/>
</dbReference>
<dbReference type="HAMAP" id="MF_00176">
    <property type="entry name" value="Ser_tRNA_synth_type1"/>
    <property type="match status" value="1"/>
</dbReference>
<dbReference type="CDD" id="cd00770">
    <property type="entry name" value="SerRS_core"/>
    <property type="match status" value="1"/>
</dbReference>
<dbReference type="Proteomes" id="UP000183649">
    <property type="component" value="Unassembled WGS sequence"/>
</dbReference>
<evidence type="ECO:0000313" key="17">
    <source>
        <dbReference type="EMBL" id="CUA96348.1"/>
    </source>
</evidence>
<evidence type="ECO:0000256" key="6">
    <source>
        <dbReference type="ARBA" id="ARBA00022741"/>
    </source>
</evidence>
<feature type="binding site" evidence="12 14">
    <location>
        <begin position="266"/>
        <end position="268"/>
    </location>
    <ligand>
        <name>ATP</name>
        <dbReference type="ChEBI" id="CHEBI:30616"/>
    </ligand>
</feature>
<evidence type="ECO:0000256" key="9">
    <source>
        <dbReference type="ARBA" id="ARBA00023146"/>
    </source>
</evidence>
<organism evidence="17 18">
    <name type="scientific">Thiomonas bhubaneswarensis</name>
    <dbReference type="NCBI Taxonomy" id="339866"/>
    <lineage>
        <taxon>Bacteria</taxon>
        <taxon>Pseudomonadati</taxon>
        <taxon>Pseudomonadota</taxon>
        <taxon>Betaproteobacteria</taxon>
        <taxon>Burkholderiales</taxon>
        <taxon>Thiomonas</taxon>
    </lineage>
</organism>
<dbReference type="PIRSF" id="PIRSF001529">
    <property type="entry name" value="Ser-tRNA-synth_IIa"/>
    <property type="match status" value="1"/>
</dbReference>
<dbReference type="InterPro" id="IPR042103">
    <property type="entry name" value="SerRS_1_N_sf"/>
</dbReference>
<comment type="pathway">
    <text evidence="2 12">Aminoacyl-tRNA biosynthesis; selenocysteinyl-tRNA(Sec) biosynthesis; L-seryl-tRNA(Sec) from L-serine and tRNA(Sec): step 1/1.</text>
</comment>
<dbReference type="SUPFAM" id="SSF46589">
    <property type="entry name" value="tRNA-binding arm"/>
    <property type="match status" value="1"/>
</dbReference>
<dbReference type="InterPro" id="IPR002314">
    <property type="entry name" value="aa-tRNA-synt_IIb"/>
</dbReference>
<comment type="catalytic activity">
    <reaction evidence="10 12">
        <text>tRNA(Sec) + L-serine + ATP = L-seryl-tRNA(Sec) + AMP + diphosphate + H(+)</text>
        <dbReference type="Rhea" id="RHEA:42580"/>
        <dbReference type="Rhea" id="RHEA-COMP:9742"/>
        <dbReference type="Rhea" id="RHEA-COMP:10128"/>
        <dbReference type="ChEBI" id="CHEBI:15378"/>
        <dbReference type="ChEBI" id="CHEBI:30616"/>
        <dbReference type="ChEBI" id="CHEBI:33019"/>
        <dbReference type="ChEBI" id="CHEBI:33384"/>
        <dbReference type="ChEBI" id="CHEBI:78442"/>
        <dbReference type="ChEBI" id="CHEBI:78533"/>
        <dbReference type="ChEBI" id="CHEBI:456215"/>
        <dbReference type="EC" id="6.1.1.11"/>
    </reaction>
</comment>
<proteinExistence type="inferred from homology"/>
<dbReference type="Gene3D" id="1.10.287.40">
    <property type="entry name" value="Serine-tRNA synthetase, tRNA binding domain"/>
    <property type="match status" value="1"/>
</dbReference>
<dbReference type="Pfam" id="PF00587">
    <property type="entry name" value="tRNA-synt_2b"/>
    <property type="match status" value="1"/>
</dbReference>
<dbReference type="InterPro" id="IPR033729">
    <property type="entry name" value="SerRS_core"/>
</dbReference>
<feature type="domain" description="Aminoacyl-transfer RNA synthetases class-II family profile" evidence="16">
    <location>
        <begin position="141"/>
        <end position="413"/>
    </location>
</feature>
<dbReference type="STRING" id="339866.GCA_001418255_01333"/>
<feature type="binding site" evidence="13">
    <location>
        <position position="386"/>
    </location>
    <ligand>
        <name>L-serine</name>
        <dbReference type="ChEBI" id="CHEBI:33384"/>
    </ligand>
</feature>
<evidence type="ECO:0000256" key="12">
    <source>
        <dbReference type="HAMAP-Rule" id="MF_00176"/>
    </source>
</evidence>
<evidence type="ECO:0000256" key="15">
    <source>
        <dbReference type="SAM" id="Coils"/>
    </source>
</evidence>
<evidence type="ECO:0000256" key="3">
    <source>
        <dbReference type="ARBA" id="ARBA00010728"/>
    </source>
</evidence>
<evidence type="ECO:0000256" key="8">
    <source>
        <dbReference type="ARBA" id="ARBA00022917"/>
    </source>
</evidence>
<dbReference type="PROSITE" id="PS50862">
    <property type="entry name" value="AA_TRNA_LIGASE_II"/>
    <property type="match status" value="1"/>
</dbReference>
<comment type="caution">
    <text evidence="12">Lacks conserved residue(s) required for the propagation of feature annotation.</text>
</comment>
<dbReference type="AlphaFoldDB" id="A0A0K6HZW1"/>
<name>A0A0K6HZW1_9BURK</name>
<evidence type="ECO:0000256" key="7">
    <source>
        <dbReference type="ARBA" id="ARBA00022840"/>
    </source>
</evidence>
<sequence>MLDITLLRKDLPNVVARLETRVKPQTYLDVARFEALESERKTLQKRTEDLQARRNQLSKQIGQAKAKGEDVTAIMEEVGQIKLTLETDASRLDALQAELLDLLMAVPNLPAPEVPVGTDEAQNVELRRWGTPRDFDFPIRDHVDVGALLGLDFESAARISGSRFAVLRGQVARLHRALAQFMLDVHTTEHGYTEAYVPYIVSAQALRGTGQLPKFEEDLFPVKHGDGESHYLIPTAEVPLTNLVRDQIVEASQLPLRYVAHTPCFRSEAGSGGRDVRGLIRQHQFDKVELVWITRPEESAAALDKLTAHAESILQRLQLPYRTIVLCTGDMGFGSARTHDIEVWLPAQNTYREISSCSNMEAFQARRMQARYRADNGKTELVHTLNGSGLAVGRTLVAMLENHQRADGGIDIPEALRPYLGGQASLLPGA</sequence>
<dbReference type="EC" id="6.1.1.11" evidence="12"/>
<dbReference type="PANTHER" id="PTHR43697">
    <property type="entry name" value="SERYL-TRNA SYNTHETASE"/>
    <property type="match status" value="1"/>
</dbReference>
<accession>A0A0K6HZW1</accession>
<dbReference type="RefSeq" id="WP_055450254.1">
    <property type="nucleotide sequence ID" value="NZ_CYHF01000004.1"/>
</dbReference>
<evidence type="ECO:0000256" key="14">
    <source>
        <dbReference type="PIRSR" id="PIRSR001529-2"/>
    </source>
</evidence>
<dbReference type="SUPFAM" id="SSF55681">
    <property type="entry name" value="Class II aaRS and biotin synthetases"/>
    <property type="match status" value="1"/>
</dbReference>
<dbReference type="GO" id="GO:0016260">
    <property type="term" value="P:selenocysteine biosynthetic process"/>
    <property type="evidence" value="ECO:0007669"/>
    <property type="project" value="UniProtKB-UniRule"/>
</dbReference>
<evidence type="ECO:0000256" key="1">
    <source>
        <dbReference type="ARBA" id="ARBA00004496"/>
    </source>
</evidence>
<evidence type="ECO:0000256" key="2">
    <source>
        <dbReference type="ARBA" id="ARBA00005045"/>
    </source>
</evidence>
<dbReference type="InterPro" id="IPR006195">
    <property type="entry name" value="aa-tRNA-synth_II"/>
</dbReference>
<evidence type="ECO:0000313" key="18">
    <source>
        <dbReference type="Proteomes" id="UP000183649"/>
    </source>
</evidence>
<comment type="domain">
    <text evidence="12">Consists of two distinct domains, a catalytic core and a N-terminal extension that is involved in tRNA binding.</text>
</comment>
<comment type="subunit">
    <text evidence="12">Homodimer. The tRNA molecule binds across the dimer.</text>
</comment>
<dbReference type="Gene3D" id="3.30.930.10">
    <property type="entry name" value="Bira Bifunctional Protein, Domain 2"/>
    <property type="match status" value="1"/>
</dbReference>
<comment type="subcellular location">
    <subcellularLocation>
        <location evidence="1 12">Cytoplasm</location>
    </subcellularLocation>
</comment>
<keyword evidence="6 12" id="KW-0547">Nucleotide-binding</keyword>
<comment type="similarity">
    <text evidence="3 12">Belongs to the class-II aminoacyl-tRNA synthetase family. Type-1 seryl-tRNA synthetase subfamily.</text>
</comment>
<protein>
    <recommendedName>
        <fullName evidence="12">Serine--tRNA ligase</fullName>
        <ecNumber evidence="12">6.1.1.11</ecNumber>
    </recommendedName>
    <alternativeName>
        <fullName evidence="12">Seryl-tRNA synthetase</fullName>
        <shortName evidence="12">SerRS</shortName>
    </alternativeName>
    <alternativeName>
        <fullName evidence="12">Seryl-tRNA(Ser/Sec) synthetase</fullName>
    </alternativeName>
</protein>
<keyword evidence="15" id="KW-0175">Coiled coil</keyword>
<evidence type="ECO:0000256" key="10">
    <source>
        <dbReference type="ARBA" id="ARBA00047929"/>
    </source>
</evidence>
<evidence type="ECO:0000256" key="11">
    <source>
        <dbReference type="ARBA" id="ARBA00048823"/>
    </source>
</evidence>
<dbReference type="EMBL" id="CYHF01000004">
    <property type="protein sequence ID" value="CUA96348.1"/>
    <property type="molecule type" value="Genomic_DNA"/>
</dbReference>
<dbReference type="GO" id="GO:0006434">
    <property type="term" value="P:seryl-tRNA aminoacylation"/>
    <property type="evidence" value="ECO:0007669"/>
    <property type="project" value="UniProtKB-UniRule"/>
</dbReference>
<comment type="catalytic activity">
    <reaction evidence="11 12">
        <text>tRNA(Ser) + L-serine + ATP = L-seryl-tRNA(Ser) + AMP + diphosphate + H(+)</text>
        <dbReference type="Rhea" id="RHEA:12292"/>
        <dbReference type="Rhea" id="RHEA-COMP:9669"/>
        <dbReference type="Rhea" id="RHEA-COMP:9703"/>
        <dbReference type="ChEBI" id="CHEBI:15378"/>
        <dbReference type="ChEBI" id="CHEBI:30616"/>
        <dbReference type="ChEBI" id="CHEBI:33019"/>
        <dbReference type="ChEBI" id="CHEBI:33384"/>
        <dbReference type="ChEBI" id="CHEBI:78442"/>
        <dbReference type="ChEBI" id="CHEBI:78533"/>
        <dbReference type="ChEBI" id="CHEBI:456215"/>
        <dbReference type="EC" id="6.1.1.11"/>
    </reaction>
</comment>
<feature type="binding site" evidence="12 14">
    <location>
        <begin position="353"/>
        <end position="356"/>
    </location>
    <ligand>
        <name>ATP</name>
        <dbReference type="ChEBI" id="CHEBI:30616"/>
    </ligand>
</feature>
<reference evidence="18" key="1">
    <citation type="submission" date="2015-08" db="EMBL/GenBank/DDBJ databases">
        <authorList>
            <person name="Varghese N."/>
        </authorList>
    </citation>
    <scope>NUCLEOTIDE SEQUENCE [LARGE SCALE GENOMIC DNA]</scope>
    <source>
        <strain evidence="18">DSM 18181</strain>
    </source>
</reference>
<dbReference type="PANTHER" id="PTHR43697:SF1">
    <property type="entry name" value="SERINE--TRNA LIGASE"/>
    <property type="match status" value="1"/>
</dbReference>
<gene>
    <name evidence="12" type="primary">serS</name>
    <name evidence="17" type="ORF">Ga0061069_104100</name>
</gene>
<keyword evidence="18" id="KW-1185">Reference proteome</keyword>
<dbReference type="NCBIfam" id="TIGR00414">
    <property type="entry name" value="serS"/>
    <property type="match status" value="1"/>
</dbReference>
<feature type="binding site" evidence="13">
    <location>
        <position position="235"/>
    </location>
    <ligand>
        <name>L-serine</name>
        <dbReference type="ChEBI" id="CHEBI:33384"/>
    </ligand>
</feature>
<evidence type="ECO:0000256" key="13">
    <source>
        <dbReference type="PIRSR" id="PIRSR001529-1"/>
    </source>
</evidence>
<dbReference type="InterPro" id="IPR010978">
    <property type="entry name" value="tRNA-bd_arm"/>
</dbReference>
<feature type="binding site" evidence="12 13">
    <location>
        <position position="289"/>
    </location>
    <ligand>
        <name>L-serine</name>
        <dbReference type="ChEBI" id="CHEBI:33384"/>
    </ligand>
</feature>
<dbReference type="Pfam" id="PF02403">
    <property type="entry name" value="Seryl_tRNA_N"/>
    <property type="match status" value="1"/>
</dbReference>
<dbReference type="InterPro" id="IPR015866">
    <property type="entry name" value="Ser-tRNA-synth_1_N"/>
</dbReference>
<dbReference type="InterPro" id="IPR045864">
    <property type="entry name" value="aa-tRNA-synth_II/BPL/LPL"/>
</dbReference>
<dbReference type="GO" id="GO:0005737">
    <property type="term" value="C:cytoplasm"/>
    <property type="evidence" value="ECO:0007669"/>
    <property type="project" value="UniProtKB-SubCell"/>
</dbReference>
<keyword evidence="7 12" id="KW-0067">ATP-binding</keyword>
<dbReference type="PRINTS" id="PR00981">
    <property type="entry name" value="TRNASYNTHSER"/>
</dbReference>
<keyword evidence="4 12" id="KW-0963">Cytoplasm</keyword>
<evidence type="ECO:0000256" key="4">
    <source>
        <dbReference type="ARBA" id="ARBA00022490"/>
    </source>
</evidence>
<evidence type="ECO:0000256" key="5">
    <source>
        <dbReference type="ARBA" id="ARBA00022598"/>
    </source>
</evidence>
<feature type="binding site" evidence="12">
    <location>
        <position position="388"/>
    </location>
    <ligand>
        <name>L-serine</name>
        <dbReference type="ChEBI" id="CHEBI:33384"/>
    </ligand>
</feature>
<evidence type="ECO:0000259" key="16">
    <source>
        <dbReference type="PROSITE" id="PS50862"/>
    </source>
</evidence>
<keyword evidence="5 12" id="KW-0436">Ligase</keyword>
<keyword evidence="8 12" id="KW-0648">Protein biosynthesis</keyword>